<evidence type="ECO:0000256" key="3">
    <source>
        <dbReference type="ARBA" id="ARBA00022692"/>
    </source>
</evidence>
<reference evidence="9 10" key="1">
    <citation type="journal article" date="2021" name="Elife">
        <title>Chloroplast acquisition without the gene transfer in kleptoplastic sea slugs, Plakobranchus ocellatus.</title>
        <authorList>
            <person name="Maeda T."/>
            <person name="Takahashi S."/>
            <person name="Yoshida T."/>
            <person name="Shimamura S."/>
            <person name="Takaki Y."/>
            <person name="Nagai Y."/>
            <person name="Toyoda A."/>
            <person name="Suzuki Y."/>
            <person name="Arimoto A."/>
            <person name="Ishii H."/>
            <person name="Satoh N."/>
            <person name="Nishiyama T."/>
            <person name="Hasebe M."/>
            <person name="Maruyama T."/>
            <person name="Minagawa J."/>
            <person name="Obokata J."/>
            <person name="Shigenobu S."/>
        </authorList>
    </citation>
    <scope>NUCLEOTIDE SEQUENCE [LARGE SCALE GENOMIC DNA]</scope>
</reference>
<evidence type="ECO:0000259" key="8">
    <source>
        <dbReference type="Pfam" id="PF13906"/>
    </source>
</evidence>
<comment type="subcellular location">
    <subcellularLocation>
        <location evidence="1">Membrane</location>
        <topology evidence="1">Multi-pass membrane protein</topology>
    </subcellularLocation>
</comment>
<feature type="transmembrane region" description="Helical" evidence="6">
    <location>
        <begin position="272"/>
        <end position="294"/>
    </location>
</feature>
<feature type="transmembrane region" description="Helical" evidence="6">
    <location>
        <begin position="369"/>
        <end position="390"/>
    </location>
</feature>
<dbReference type="PANTHER" id="PTHR43243:SF4">
    <property type="entry name" value="CATIONIC AMINO ACID TRANSPORTER 4"/>
    <property type="match status" value="1"/>
</dbReference>
<dbReference type="Gene3D" id="1.20.1740.10">
    <property type="entry name" value="Amino acid/polyamine transporter I"/>
    <property type="match status" value="2"/>
</dbReference>
<accession>A0AAV3ZMS9</accession>
<feature type="transmembrane region" description="Helical" evidence="6">
    <location>
        <begin position="39"/>
        <end position="59"/>
    </location>
</feature>
<evidence type="ECO:0000313" key="9">
    <source>
        <dbReference type="EMBL" id="GFN96434.1"/>
    </source>
</evidence>
<dbReference type="InterPro" id="IPR004841">
    <property type="entry name" value="AA-permease/SLC12A_dom"/>
</dbReference>
<dbReference type="Pfam" id="PF13906">
    <property type="entry name" value="AA_permease_C"/>
    <property type="match status" value="1"/>
</dbReference>
<dbReference type="EMBL" id="BLXT01002679">
    <property type="protein sequence ID" value="GFN96434.1"/>
    <property type="molecule type" value="Genomic_DNA"/>
</dbReference>
<name>A0AAV3ZMS9_9GAST</name>
<dbReference type="Pfam" id="PF00324">
    <property type="entry name" value="AA_permease"/>
    <property type="match status" value="1"/>
</dbReference>
<feature type="transmembrane region" description="Helical" evidence="6">
    <location>
        <begin position="768"/>
        <end position="790"/>
    </location>
</feature>
<evidence type="ECO:0000256" key="2">
    <source>
        <dbReference type="ARBA" id="ARBA00022448"/>
    </source>
</evidence>
<feature type="domain" description="Cationic amino acid transporter C-terminal" evidence="8">
    <location>
        <begin position="801"/>
        <end position="851"/>
    </location>
</feature>
<dbReference type="GO" id="GO:0005886">
    <property type="term" value="C:plasma membrane"/>
    <property type="evidence" value="ECO:0007669"/>
    <property type="project" value="TreeGrafter"/>
</dbReference>
<organism evidence="9 10">
    <name type="scientific">Plakobranchus ocellatus</name>
    <dbReference type="NCBI Taxonomy" id="259542"/>
    <lineage>
        <taxon>Eukaryota</taxon>
        <taxon>Metazoa</taxon>
        <taxon>Spiralia</taxon>
        <taxon>Lophotrochozoa</taxon>
        <taxon>Mollusca</taxon>
        <taxon>Gastropoda</taxon>
        <taxon>Heterobranchia</taxon>
        <taxon>Euthyneura</taxon>
        <taxon>Panpulmonata</taxon>
        <taxon>Sacoglossa</taxon>
        <taxon>Placobranchoidea</taxon>
        <taxon>Plakobranchidae</taxon>
        <taxon>Plakobranchus</taxon>
    </lineage>
</organism>
<feature type="transmembrane region" description="Helical" evidence="6">
    <location>
        <begin position="314"/>
        <end position="339"/>
    </location>
</feature>
<feature type="transmembrane region" description="Helical" evidence="6">
    <location>
        <begin position="103"/>
        <end position="124"/>
    </location>
</feature>
<dbReference type="PANTHER" id="PTHR43243">
    <property type="entry name" value="INNER MEMBRANE TRANSPORTER YGJI-RELATED"/>
    <property type="match status" value="1"/>
</dbReference>
<dbReference type="Proteomes" id="UP000735302">
    <property type="component" value="Unassembled WGS sequence"/>
</dbReference>
<feature type="domain" description="Amino acid permease/ SLC12A" evidence="7">
    <location>
        <begin position="46"/>
        <end position="410"/>
    </location>
</feature>
<feature type="transmembrane region" description="Helical" evidence="6">
    <location>
        <begin position="396"/>
        <end position="414"/>
    </location>
</feature>
<feature type="transmembrane region" description="Helical" evidence="6">
    <location>
        <begin position="71"/>
        <end position="91"/>
    </location>
</feature>
<keyword evidence="4 6" id="KW-1133">Transmembrane helix</keyword>
<keyword evidence="10" id="KW-1185">Reference proteome</keyword>
<evidence type="ECO:0000256" key="5">
    <source>
        <dbReference type="ARBA" id="ARBA00023136"/>
    </source>
</evidence>
<evidence type="ECO:0000313" key="10">
    <source>
        <dbReference type="Proteomes" id="UP000735302"/>
    </source>
</evidence>
<evidence type="ECO:0000259" key="7">
    <source>
        <dbReference type="Pfam" id="PF00324"/>
    </source>
</evidence>
<gene>
    <name evidence="9" type="ORF">PoB_002294000</name>
</gene>
<keyword evidence="2" id="KW-0813">Transport</keyword>
<comment type="caution">
    <text evidence="9">The sequence shown here is derived from an EMBL/GenBank/DDBJ whole genome shotgun (WGS) entry which is preliminary data.</text>
</comment>
<feature type="transmembrane region" description="Helical" evidence="6">
    <location>
        <begin position="197"/>
        <end position="218"/>
    </location>
</feature>
<feature type="transmembrane region" description="Helical" evidence="6">
    <location>
        <begin position="230"/>
        <end position="252"/>
    </location>
</feature>
<proteinExistence type="predicted"/>
<feature type="transmembrane region" description="Helical" evidence="6">
    <location>
        <begin position="829"/>
        <end position="846"/>
    </location>
</feature>
<evidence type="ECO:0000256" key="6">
    <source>
        <dbReference type="SAM" id="Phobius"/>
    </source>
</evidence>
<feature type="transmembrane region" description="Helical" evidence="6">
    <location>
        <begin position="802"/>
        <end position="823"/>
    </location>
</feature>
<keyword evidence="3 6" id="KW-0812">Transmembrane</keyword>
<evidence type="ECO:0000256" key="4">
    <source>
        <dbReference type="ARBA" id="ARBA00022989"/>
    </source>
</evidence>
<feature type="transmembrane region" description="Helical" evidence="6">
    <location>
        <begin position="173"/>
        <end position="190"/>
    </location>
</feature>
<dbReference type="InterPro" id="IPR029485">
    <property type="entry name" value="CAT_C"/>
</dbReference>
<protein>
    <submittedName>
        <fullName evidence="9">Cationic amino acid transporter</fullName>
    </submittedName>
</protein>
<dbReference type="AlphaFoldDB" id="A0AAV3ZMS9"/>
<dbReference type="GO" id="GO:0015171">
    <property type="term" value="F:amino acid transmembrane transporter activity"/>
    <property type="evidence" value="ECO:0007669"/>
    <property type="project" value="TreeGrafter"/>
</dbReference>
<sequence>MAKAPEWILNPDRFSAIVQNFTKTFSNIYVQLYRIIKSVWIALNFTGLASSAGLGIFAMSAHVAGRQAGPAVVLSVLVSGIAALLSGLCHIELATRLPRCGTGYVYCYVTLGELLAFVIGWSLFLENVLVGATAAKALWQYVEYMHNSTQFLNATATSQLPPEVDVVTTSPDIYPGCIVIAVVFLTFITLKRCAIVHILLIAMSGLVILAFLCVGFFHVDARNWNSPPGFFAHGIGGIFSGAALLMCTFSSIDKIASCAEESETPAKSLPTAFGFTIAIVFTCLFLVTSALTLASPWQQLADDASLARAFETHGIFAANFVIGAGALAGLLPVIIGSFLHPVRTVYALSEDGLLPKFFSKVGNNGIPSFSHFVVGIFILFCSLLLEFGALLEMSSIAIILEFTISAIITLLVRYQPNPVGISREYSDLDLSYTAYEDITDIQDFQTFKDDGRSRLVLFTEDDESSCGKSNIKRGGHEEDRLSLQLQFSDQRQHVSEFQKSPHSMEYQSLFVNRFKNRCQGSSETPIYSETDSLKNCAHGSDGRSQYKSYSTDFNPDFLYEGGRGCSRADVSEGNNNCNKLSLGGSKGLAAGARKQTRGDSYAGGFKVRKLSSSCSLRGSVAQVKVHTSDSTASSLVNLGAHDHFQADEASWRRARYFLLVYIIASVCLAVTTQFWPGHLSPAHPTKDGIGKNFAPISRTINFHPEPSQYLAGQQPASHSRSQYRKAFDSRIEESGQYDTVMKGDRDSAWSDHLVTDATVSQSAGPGGAWWAVVMLCVSLLAMLTSAFCIAKQPQNRTPLHFKTPYVPLVPLLALSGNMLLLAALPTIGWSRFALWTLAGLVVYCSYSRRHSRHRLEDDQEVVLFDISQRQAPTDSTN</sequence>
<feature type="transmembrane region" description="Helical" evidence="6">
    <location>
        <begin position="656"/>
        <end position="675"/>
    </location>
</feature>
<evidence type="ECO:0000256" key="1">
    <source>
        <dbReference type="ARBA" id="ARBA00004141"/>
    </source>
</evidence>
<keyword evidence="5 6" id="KW-0472">Membrane</keyword>